<comment type="caution">
    <text evidence="1">The sequence shown here is derived from an EMBL/GenBank/DDBJ whole genome shotgun (WGS) entry which is preliminary data.</text>
</comment>
<sequence>MPMQWTLDKDYRLRTGVAAGSRGVNPPGSYHRLTANASQVAELLKQPQRLRLAQLRHSMLPSSGSFGRGRKAMPEVQVAFNTLVEPPPPVVSALGVMLAQKHKVKETKGVPHLADASIHLKLAVEPTPFWGTGGNPTASTGESTSGSGAVGRFTLY</sequence>
<keyword evidence="2" id="KW-1185">Reference proteome</keyword>
<protein>
    <submittedName>
        <fullName evidence="1">Uncharacterized protein</fullName>
    </submittedName>
</protein>
<reference evidence="1 2" key="1">
    <citation type="submission" date="2019-03" db="EMBL/GenBank/DDBJ databases">
        <title>First draft genome of Liparis tanakae, snailfish: a comprehensive survey of snailfish specific genes.</title>
        <authorList>
            <person name="Kim W."/>
            <person name="Song I."/>
            <person name="Jeong J.-H."/>
            <person name="Kim D."/>
            <person name="Kim S."/>
            <person name="Ryu S."/>
            <person name="Song J.Y."/>
            <person name="Lee S.K."/>
        </authorList>
    </citation>
    <scope>NUCLEOTIDE SEQUENCE [LARGE SCALE GENOMIC DNA]</scope>
    <source>
        <tissue evidence="1">Muscle</tissue>
    </source>
</reference>
<dbReference type="Proteomes" id="UP000314294">
    <property type="component" value="Unassembled WGS sequence"/>
</dbReference>
<gene>
    <name evidence="1" type="ORF">EYF80_043392</name>
</gene>
<dbReference type="AlphaFoldDB" id="A0A4Z2G0H4"/>
<evidence type="ECO:0000313" key="1">
    <source>
        <dbReference type="EMBL" id="TNN46393.1"/>
    </source>
</evidence>
<name>A0A4Z2G0H4_9TELE</name>
<organism evidence="1 2">
    <name type="scientific">Liparis tanakae</name>
    <name type="common">Tanaka's snailfish</name>
    <dbReference type="NCBI Taxonomy" id="230148"/>
    <lineage>
        <taxon>Eukaryota</taxon>
        <taxon>Metazoa</taxon>
        <taxon>Chordata</taxon>
        <taxon>Craniata</taxon>
        <taxon>Vertebrata</taxon>
        <taxon>Euteleostomi</taxon>
        <taxon>Actinopterygii</taxon>
        <taxon>Neopterygii</taxon>
        <taxon>Teleostei</taxon>
        <taxon>Neoteleostei</taxon>
        <taxon>Acanthomorphata</taxon>
        <taxon>Eupercaria</taxon>
        <taxon>Perciformes</taxon>
        <taxon>Cottioidei</taxon>
        <taxon>Cottales</taxon>
        <taxon>Liparidae</taxon>
        <taxon>Liparis</taxon>
    </lineage>
</organism>
<proteinExistence type="predicted"/>
<accession>A0A4Z2G0H4</accession>
<evidence type="ECO:0000313" key="2">
    <source>
        <dbReference type="Proteomes" id="UP000314294"/>
    </source>
</evidence>
<dbReference type="EMBL" id="SRLO01000790">
    <property type="protein sequence ID" value="TNN46393.1"/>
    <property type="molecule type" value="Genomic_DNA"/>
</dbReference>